<dbReference type="InterPro" id="IPR023346">
    <property type="entry name" value="Lysozyme-like_dom_sf"/>
</dbReference>
<dbReference type="InterPro" id="IPR000189">
    <property type="entry name" value="Transglyc_AS"/>
</dbReference>
<evidence type="ECO:0000313" key="4">
    <source>
        <dbReference type="Proteomes" id="UP000235116"/>
    </source>
</evidence>
<dbReference type="FunFam" id="1.10.530.10:FF:000004">
    <property type="entry name" value="Membrane-bound lytic murein transglycosylase D"/>
    <property type="match status" value="1"/>
</dbReference>
<dbReference type="RefSeq" id="WP_101896167.1">
    <property type="nucleotide sequence ID" value="NZ_CP022684.1"/>
</dbReference>
<gene>
    <name evidence="3" type="ORF">Kalk_01415</name>
</gene>
<dbReference type="InterPro" id="IPR018392">
    <property type="entry name" value="LysM"/>
</dbReference>
<feature type="domain" description="LysM" evidence="2">
    <location>
        <begin position="478"/>
        <end position="522"/>
    </location>
</feature>
<name>A0A2K9LR29_9GAMM</name>
<evidence type="ECO:0000256" key="1">
    <source>
        <dbReference type="ARBA" id="ARBA00007734"/>
    </source>
</evidence>
<organism evidence="3 4">
    <name type="scientific">Ketobacter alkanivorans</name>
    <dbReference type="NCBI Taxonomy" id="1917421"/>
    <lineage>
        <taxon>Bacteria</taxon>
        <taxon>Pseudomonadati</taxon>
        <taxon>Pseudomonadota</taxon>
        <taxon>Gammaproteobacteria</taxon>
        <taxon>Pseudomonadales</taxon>
        <taxon>Ketobacteraceae</taxon>
        <taxon>Ketobacter</taxon>
    </lineage>
</organism>
<keyword evidence="4" id="KW-1185">Reference proteome</keyword>
<feature type="domain" description="LysM" evidence="2">
    <location>
        <begin position="339"/>
        <end position="382"/>
    </location>
</feature>
<dbReference type="CDD" id="cd16894">
    <property type="entry name" value="MltD-like"/>
    <property type="match status" value="1"/>
</dbReference>
<reference evidence="4" key="1">
    <citation type="submission" date="2017-08" db="EMBL/GenBank/DDBJ databases">
        <title>Direct submision.</title>
        <authorList>
            <person name="Kim S.-J."/>
            <person name="Rhee S.-K."/>
        </authorList>
    </citation>
    <scope>NUCLEOTIDE SEQUENCE [LARGE SCALE GENOMIC DNA]</scope>
    <source>
        <strain evidence="4">GI5</strain>
    </source>
</reference>
<dbReference type="OrthoDB" id="9815002at2"/>
<dbReference type="PROSITE" id="PS00922">
    <property type="entry name" value="TRANSGLYCOSYLASE"/>
    <property type="match status" value="1"/>
</dbReference>
<sequence length="530" mass="60077">MTKEPEIVTYEASVAPLINDILDAEEAAAEETFYDGPEYYIPDASDDVLLMDSHSGESNAEIAVSMWEVYRKNTILDLNADNPRIKVQRDWYAKHQSYLDRVTQRAEPYLYYIIEESKKRGLPSELALLPIVESAYDPFAYSHGRAAGIWQFIPGTGRAFGLKQTWWYEGRRDIVAATDAAMNYLESLNNQFDGDWMLALASYNSGAGTVRNAIRKNKRLGKPTDFWSLDLPKETRAYVPKLVAIAQLFDNPEKYGITLIDYPYQPFFESIDIGAQLDLALAAKMAEMSINELYRLNPGFNRWATDPDGPHRLLVPVEKAQIMRDAVAQLPPNKRVEWARYTIKPGDSILSISSKHNITPELLKQVNQLHSNTIRAGKTLLIPQSSEPLNHYSLSADQRLETKQNRSVSGKNKIMHTVQSGESFWSISRHYGVDHRSLAKWNSMAPTDTLSTGKKLVVWTKQPQQVATGMKDQRMRKIRYRARSGDSYAGIAGKFNVSLGQLKQWNKIDTRKYLQPGDMLTLYVDVANAP</sequence>
<dbReference type="CDD" id="cd00118">
    <property type="entry name" value="LysM"/>
    <property type="match status" value="3"/>
</dbReference>
<dbReference type="AlphaFoldDB" id="A0A2K9LR29"/>
<evidence type="ECO:0000259" key="2">
    <source>
        <dbReference type="PROSITE" id="PS51782"/>
    </source>
</evidence>
<dbReference type="EMBL" id="CP022684">
    <property type="protein sequence ID" value="AUM14799.1"/>
    <property type="molecule type" value="Genomic_DNA"/>
</dbReference>
<accession>A0A2K9LR29</accession>
<proteinExistence type="inferred from homology"/>
<dbReference type="PANTHER" id="PTHR33734:SF22">
    <property type="entry name" value="MEMBRANE-BOUND LYTIC MUREIN TRANSGLYCOSYLASE D"/>
    <property type="match status" value="1"/>
</dbReference>
<dbReference type="SUPFAM" id="SSF53955">
    <property type="entry name" value="Lysozyme-like"/>
    <property type="match status" value="1"/>
</dbReference>
<dbReference type="Gene3D" id="1.10.530.10">
    <property type="match status" value="1"/>
</dbReference>
<dbReference type="GO" id="GO:0016020">
    <property type="term" value="C:membrane"/>
    <property type="evidence" value="ECO:0007669"/>
    <property type="project" value="InterPro"/>
</dbReference>
<comment type="similarity">
    <text evidence="1">Belongs to the transglycosylase Slt family.</text>
</comment>
<dbReference type="InterPro" id="IPR008258">
    <property type="entry name" value="Transglycosylase_SLT_dom_1"/>
</dbReference>
<dbReference type="Pfam" id="PF01476">
    <property type="entry name" value="LysM"/>
    <property type="match status" value="3"/>
</dbReference>
<dbReference type="GO" id="GO:0000270">
    <property type="term" value="P:peptidoglycan metabolic process"/>
    <property type="evidence" value="ECO:0007669"/>
    <property type="project" value="InterPro"/>
</dbReference>
<dbReference type="PROSITE" id="PS51782">
    <property type="entry name" value="LYSM"/>
    <property type="match status" value="3"/>
</dbReference>
<feature type="domain" description="LysM" evidence="2">
    <location>
        <begin position="414"/>
        <end position="458"/>
    </location>
</feature>
<dbReference type="PANTHER" id="PTHR33734">
    <property type="entry name" value="LYSM DOMAIN-CONTAINING GPI-ANCHORED PROTEIN 2"/>
    <property type="match status" value="1"/>
</dbReference>
<protein>
    <submittedName>
        <fullName evidence="3">Lytic transglycosylase</fullName>
    </submittedName>
</protein>
<dbReference type="Gene3D" id="3.10.350.10">
    <property type="entry name" value="LysM domain"/>
    <property type="match status" value="3"/>
</dbReference>
<dbReference type="KEGG" id="kak:Kalk_01415"/>
<dbReference type="SUPFAM" id="SSF54106">
    <property type="entry name" value="LysM domain"/>
    <property type="match status" value="3"/>
</dbReference>
<dbReference type="InterPro" id="IPR036779">
    <property type="entry name" value="LysM_dom_sf"/>
</dbReference>
<dbReference type="SMART" id="SM00257">
    <property type="entry name" value="LysM"/>
    <property type="match status" value="3"/>
</dbReference>
<dbReference type="GO" id="GO:0008932">
    <property type="term" value="F:lytic endotransglycosylase activity"/>
    <property type="evidence" value="ECO:0007669"/>
    <property type="project" value="TreeGrafter"/>
</dbReference>
<evidence type="ECO:0000313" key="3">
    <source>
        <dbReference type="EMBL" id="AUM14799.1"/>
    </source>
</evidence>
<dbReference type="Pfam" id="PF01464">
    <property type="entry name" value="SLT"/>
    <property type="match status" value="1"/>
</dbReference>
<dbReference type="Proteomes" id="UP000235116">
    <property type="component" value="Chromosome"/>
</dbReference>